<comment type="similarity">
    <text evidence="3 11">Belongs to the glycogen phosphorylase family.</text>
</comment>
<evidence type="ECO:0000313" key="13">
    <source>
        <dbReference type="Proteomes" id="UP000034228"/>
    </source>
</evidence>
<dbReference type="InterPro" id="IPR035090">
    <property type="entry name" value="Pyridoxal_P_attach_site"/>
</dbReference>
<dbReference type="STRING" id="336831.WG68_04725"/>
<sequence length="824" mass="93464">MKKATSPQAAATGATTEQLKQNIIKHLHSSLGTDVNKASSQAWWRATCAAVNEQVFDGLRNTQRTHYQQDTRALHYFSLEYLMGRLFSNNLHNLGLFEQAKLALAELGIKIADLEDQEEDMALGNGGLGRLAACFIDSLATLNYPAVGYGIHYEHGLFKQSFQDGRQIERPDSWREYANPWEICRPESVQEISVYGYVETVYDLQGLMKKVWHPGRIIKGVPWDIPVVGYNGSSVNVLRLWESRASDFFNWDVFNSGGYIDAARENIEAETISKVLYPNDETDAGKELRLIQQYFFCSCSLKDIIRRYKRAHGDDWSKFPQQVVIQLNDTHPAVAIPELMRILVDRADMNWDDAWALCQQVFAYTNHTLLPEALERWPVRLFEKVLPRHIEIIYEINRRFLAEQVDVLWPGDHAKKRKLSIIEEGDEPMVRMGHLSVVGSFKVNGVAEIHSKLVQSDLFPEMVALWPDKFTNVTNGVTPRRWLKACNPRLSKLLDEKVGTGWPVNLKLLSKLADYADDPQVQDSFMAIKQQNKADLAKEIKKLTRIDIDPTAIFDIQIKRLHEYKRQHLNLLHILALYRRILQNPDYDMVPRVFIFGAKAAPGYKLAKEIIYAINKIADKINNDKRVKNRLKVVFMPNYRVTLAEKLIPAADVSEQISTAGKEASGTGNMKLALNGAVTVGTLDGANIEIAEEVGSDNIAIFGLTVDEVKALHASGYHSHEYYHNNPEIKAVLDWLETDYFTPGKPGELSAIKHSLLEGGDPYLVLADFESYAKAQQLIDSWYRDKAGWAKKAILNTALVGKFTSDRSIEDYVSKVWQLTPCKI</sequence>
<comment type="catalytic activity">
    <reaction evidence="1 11">
        <text>[(1-&gt;4)-alpha-D-glucosyl](n) + phosphate = [(1-&gt;4)-alpha-D-glucosyl](n-1) + alpha-D-glucose 1-phosphate</text>
        <dbReference type="Rhea" id="RHEA:41732"/>
        <dbReference type="Rhea" id="RHEA-COMP:9584"/>
        <dbReference type="Rhea" id="RHEA-COMP:9586"/>
        <dbReference type="ChEBI" id="CHEBI:15444"/>
        <dbReference type="ChEBI" id="CHEBI:43474"/>
        <dbReference type="ChEBI" id="CHEBI:58601"/>
        <dbReference type="EC" id="2.4.1.1"/>
    </reaction>
</comment>
<dbReference type="EMBL" id="LAHO01000003">
    <property type="protein sequence ID" value="KKO46602.1"/>
    <property type="molecule type" value="Genomic_DNA"/>
</dbReference>
<evidence type="ECO:0000256" key="9">
    <source>
        <dbReference type="ARBA" id="ARBA00025174"/>
    </source>
</evidence>
<evidence type="ECO:0000256" key="10">
    <source>
        <dbReference type="PIRSR" id="PIRSR000460-1"/>
    </source>
</evidence>
<keyword evidence="8 11" id="KW-0119">Carbohydrate metabolism</keyword>
<dbReference type="CDD" id="cd04300">
    <property type="entry name" value="GT35_Glycogen_Phosphorylase"/>
    <property type="match status" value="1"/>
</dbReference>
<dbReference type="RefSeq" id="WP_046556491.1">
    <property type="nucleotide sequence ID" value="NZ_LAHO01000003.1"/>
</dbReference>
<organism evidence="12 13">
    <name type="scientific">Arsukibacterium ikkense</name>
    <dbReference type="NCBI Taxonomy" id="336831"/>
    <lineage>
        <taxon>Bacteria</taxon>
        <taxon>Pseudomonadati</taxon>
        <taxon>Pseudomonadota</taxon>
        <taxon>Gammaproteobacteria</taxon>
        <taxon>Chromatiales</taxon>
        <taxon>Chromatiaceae</taxon>
        <taxon>Arsukibacterium</taxon>
    </lineage>
</organism>
<evidence type="ECO:0000256" key="3">
    <source>
        <dbReference type="ARBA" id="ARBA00006047"/>
    </source>
</evidence>
<evidence type="ECO:0000256" key="5">
    <source>
        <dbReference type="ARBA" id="ARBA00022676"/>
    </source>
</evidence>
<keyword evidence="13" id="KW-1185">Reference proteome</keyword>
<feature type="modified residue" description="N6-(pyridoxal phosphate)lysine" evidence="10">
    <location>
        <position position="671"/>
    </location>
</feature>
<keyword evidence="5 11" id="KW-0328">Glycosyltransferase</keyword>
<evidence type="ECO:0000256" key="7">
    <source>
        <dbReference type="ARBA" id="ARBA00022898"/>
    </source>
</evidence>
<dbReference type="OrthoDB" id="7229284at2"/>
<proteinExistence type="inferred from homology"/>
<gene>
    <name evidence="12" type="ORF">WG68_04725</name>
</gene>
<dbReference type="PROSITE" id="PS00102">
    <property type="entry name" value="PHOSPHORYLASE"/>
    <property type="match status" value="1"/>
</dbReference>
<evidence type="ECO:0000256" key="2">
    <source>
        <dbReference type="ARBA" id="ARBA00001933"/>
    </source>
</evidence>
<dbReference type="SUPFAM" id="SSF53756">
    <property type="entry name" value="UDP-Glycosyltransferase/glycogen phosphorylase"/>
    <property type="match status" value="1"/>
</dbReference>
<dbReference type="GO" id="GO:0005980">
    <property type="term" value="P:glycogen catabolic process"/>
    <property type="evidence" value="ECO:0007669"/>
    <property type="project" value="TreeGrafter"/>
</dbReference>
<accession>A0A0M2V708</accession>
<dbReference type="Gene3D" id="3.40.50.2000">
    <property type="entry name" value="Glycogen Phosphorylase B"/>
    <property type="match status" value="2"/>
</dbReference>
<dbReference type="FunFam" id="3.40.50.2000:FF:000003">
    <property type="entry name" value="Alpha-1,4 glucan phosphorylase"/>
    <property type="match status" value="1"/>
</dbReference>
<comment type="function">
    <text evidence="11">Allosteric enzyme that catalyzes the rate-limiting step in glycogen catabolism, the phosphorolytic cleavage of glycogen to produce glucose-1-phosphate, and plays a central role in maintaining cellular and organismal glucose homeostasis.</text>
</comment>
<comment type="function">
    <text evidence="9">Phosphorylase is an important allosteric enzyme in carbohydrate metabolism. Enzymes from different sources differ in their regulatory mechanisms and in their natural substrates. However, all known phosphorylases share catalytic and structural properties.</text>
</comment>
<dbReference type="GO" id="GO:0005737">
    <property type="term" value="C:cytoplasm"/>
    <property type="evidence" value="ECO:0007669"/>
    <property type="project" value="TreeGrafter"/>
</dbReference>
<dbReference type="NCBIfam" id="TIGR02093">
    <property type="entry name" value="P_ylase"/>
    <property type="match status" value="1"/>
</dbReference>
<dbReference type="FunFam" id="3.40.50.2000:FF:000807">
    <property type="entry name" value="Alpha-glucan phosphorylase 2, cytosolic"/>
    <property type="match status" value="1"/>
</dbReference>
<evidence type="ECO:0000256" key="11">
    <source>
        <dbReference type="RuleBase" id="RU000587"/>
    </source>
</evidence>
<protein>
    <recommendedName>
        <fullName evidence="11">Alpha-1,4 glucan phosphorylase</fullName>
        <ecNumber evidence="11">2.4.1.1</ecNumber>
    </recommendedName>
</protein>
<dbReference type="PATRIC" id="fig|336831.14.peg.3260"/>
<evidence type="ECO:0000256" key="4">
    <source>
        <dbReference type="ARBA" id="ARBA00022533"/>
    </source>
</evidence>
<dbReference type="EC" id="2.4.1.1" evidence="11"/>
<dbReference type="Pfam" id="PF00343">
    <property type="entry name" value="Phosphorylase"/>
    <property type="match status" value="1"/>
</dbReference>
<dbReference type="GO" id="GO:0030170">
    <property type="term" value="F:pyridoxal phosphate binding"/>
    <property type="evidence" value="ECO:0007669"/>
    <property type="project" value="InterPro"/>
</dbReference>
<dbReference type="Proteomes" id="UP000034228">
    <property type="component" value="Unassembled WGS sequence"/>
</dbReference>
<dbReference type="InterPro" id="IPR011833">
    <property type="entry name" value="Glycg_phsphrylas"/>
</dbReference>
<keyword evidence="7 10" id="KW-0663">Pyridoxal phosphate</keyword>
<evidence type="ECO:0000313" key="12">
    <source>
        <dbReference type="EMBL" id="KKO46602.1"/>
    </source>
</evidence>
<comment type="cofactor">
    <cofactor evidence="2 11">
        <name>pyridoxal 5'-phosphate</name>
        <dbReference type="ChEBI" id="CHEBI:597326"/>
    </cofactor>
</comment>
<keyword evidence="4" id="KW-0021">Allosteric enzyme</keyword>
<keyword evidence="6 11" id="KW-0808">Transferase</keyword>
<dbReference type="PIRSF" id="PIRSF000460">
    <property type="entry name" value="Pprylas_GlgP"/>
    <property type="match status" value="1"/>
</dbReference>
<dbReference type="PANTHER" id="PTHR11468">
    <property type="entry name" value="GLYCOGEN PHOSPHORYLASE"/>
    <property type="match status" value="1"/>
</dbReference>
<dbReference type="InterPro" id="IPR000811">
    <property type="entry name" value="Glyco_trans_35"/>
</dbReference>
<dbReference type="GO" id="GO:0008184">
    <property type="term" value="F:glycogen phosphorylase activity"/>
    <property type="evidence" value="ECO:0007669"/>
    <property type="project" value="InterPro"/>
</dbReference>
<dbReference type="PANTHER" id="PTHR11468:SF25">
    <property type="entry name" value="MALTODEXTRIN PHOSPHORYLASE"/>
    <property type="match status" value="1"/>
</dbReference>
<name>A0A0M2V708_9GAMM</name>
<comment type="caution">
    <text evidence="12">The sequence shown here is derived from an EMBL/GenBank/DDBJ whole genome shotgun (WGS) entry which is preliminary data.</text>
</comment>
<reference evidence="12 13" key="1">
    <citation type="submission" date="2015-03" db="EMBL/GenBank/DDBJ databases">
        <title>Draft genome sequences of two protease-producing strains of Arsukibacterium isolated from two cold and alkaline environments.</title>
        <authorList>
            <person name="Lylloff J.E."/>
            <person name="Skov L.B."/>
            <person name="Jepsen M."/>
            <person name="Hallin P.F."/>
            <person name="Sorensen S.J."/>
            <person name="Stougaard P."/>
            <person name="Glaring M.A."/>
        </authorList>
    </citation>
    <scope>NUCLEOTIDE SEQUENCE [LARGE SCALE GENOMIC DNA]</scope>
    <source>
        <strain evidence="12 13">GCM72</strain>
    </source>
</reference>
<evidence type="ECO:0000256" key="8">
    <source>
        <dbReference type="ARBA" id="ARBA00023277"/>
    </source>
</evidence>
<evidence type="ECO:0000256" key="6">
    <source>
        <dbReference type="ARBA" id="ARBA00022679"/>
    </source>
</evidence>
<dbReference type="AlphaFoldDB" id="A0A0M2V708"/>
<evidence type="ECO:0000256" key="1">
    <source>
        <dbReference type="ARBA" id="ARBA00001275"/>
    </source>
</evidence>